<evidence type="ECO:0000313" key="2">
    <source>
        <dbReference type="Proteomes" id="UP001596183"/>
    </source>
</evidence>
<name>A0ABW0XF60_9ACTN</name>
<keyword evidence="2" id="KW-1185">Reference proteome</keyword>
<protein>
    <submittedName>
        <fullName evidence="1">Uncharacterized protein</fullName>
    </submittedName>
</protein>
<sequence length="42" mass="4351">MLSTRAPARSAAGLGGRAEAGRILVPVDASRVMLRARRGTCV</sequence>
<reference evidence="2" key="1">
    <citation type="journal article" date="2019" name="Int. J. Syst. Evol. Microbiol.">
        <title>The Global Catalogue of Microorganisms (GCM) 10K type strain sequencing project: providing services to taxonomists for standard genome sequencing and annotation.</title>
        <authorList>
            <consortium name="The Broad Institute Genomics Platform"/>
            <consortium name="The Broad Institute Genome Sequencing Center for Infectious Disease"/>
            <person name="Wu L."/>
            <person name="Ma J."/>
        </authorList>
    </citation>
    <scope>NUCLEOTIDE SEQUENCE [LARGE SCALE GENOMIC DNA]</scope>
    <source>
        <strain evidence="2">JCM 13852</strain>
    </source>
</reference>
<comment type="caution">
    <text evidence="1">The sequence shown here is derived from an EMBL/GenBank/DDBJ whole genome shotgun (WGS) entry which is preliminary data.</text>
</comment>
<dbReference type="Proteomes" id="UP001596183">
    <property type="component" value="Unassembled WGS sequence"/>
</dbReference>
<dbReference type="EMBL" id="JBHSPC010000009">
    <property type="protein sequence ID" value="MFC5669036.1"/>
    <property type="molecule type" value="Genomic_DNA"/>
</dbReference>
<evidence type="ECO:0000313" key="1">
    <source>
        <dbReference type="EMBL" id="MFC5669036.1"/>
    </source>
</evidence>
<organism evidence="1 2">
    <name type="scientific">Streptomyces incanus</name>
    <dbReference type="NCBI Taxonomy" id="887453"/>
    <lineage>
        <taxon>Bacteria</taxon>
        <taxon>Bacillati</taxon>
        <taxon>Actinomycetota</taxon>
        <taxon>Actinomycetes</taxon>
        <taxon>Kitasatosporales</taxon>
        <taxon>Streptomycetaceae</taxon>
        <taxon>Streptomyces</taxon>
    </lineage>
</organism>
<proteinExistence type="predicted"/>
<dbReference type="RefSeq" id="WP_381204725.1">
    <property type="nucleotide sequence ID" value="NZ_JBHSPC010000009.1"/>
</dbReference>
<gene>
    <name evidence="1" type="ORF">ACFP2V_02570</name>
</gene>
<accession>A0ABW0XF60</accession>